<dbReference type="AlphaFoldDB" id="A0A256JEV6"/>
<gene>
    <name evidence="2" type="ORF">DJ78_15730</name>
</gene>
<keyword evidence="1" id="KW-1133">Transmembrane helix</keyword>
<feature type="transmembrane region" description="Helical" evidence="1">
    <location>
        <begin position="6"/>
        <end position="30"/>
    </location>
</feature>
<comment type="caution">
    <text evidence="2">The sequence shown here is derived from an EMBL/GenBank/DDBJ whole genome shotgun (WGS) entry which is preliminary data.</text>
</comment>
<reference evidence="2 3" key="1">
    <citation type="journal article" date="2014" name="Front. Microbiol.">
        <title>Population and genomic analysis of the genus Halorubrum.</title>
        <authorList>
            <person name="Fullmer M.S."/>
            <person name="Soucy S.M."/>
            <person name="Swithers K.S."/>
            <person name="Makkay A.M."/>
            <person name="Wheeler R."/>
            <person name="Ventosa A."/>
            <person name="Gogarten J.P."/>
            <person name="Papke R.T."/>
        </authorList>
    </citation>
    <scope>NUCLEOTIDE SEQUENCE [LARGE SCALE GENOMIC DNA]</scope>
    <source>
        <strain evidence="2 3">G37</strain>
    </source>
</reference>
<accession>A0A256JEV6</accession>
<dbReference type="Proteomes" id="UP000216758">
    <property type="component" value="Unassembled WGS sequence"/>
</dbReference>
<protein>
    <submittedName>
        <fullName evidence="2">Uncharacterized protein</fullName>
    </submittedName>
</protein>
<evidence type="ECO:0000313" key="2">
    <source>
        <dbReference type="EMBL" id="OYR67378.1"/>
    </source>
</evidence>
<evidence type="ECO:0000256" key="1">
    <source>
        <dbReference type="SAM" id="Phobius"/>
    </source>
</evidence>
<sequence>MTTEAILGWIVLGGTFYVLGEYTDLFAFVIRYPKVALQRITSAVTGERAAGAGGLAGGMYFGPEVWDIGATALGGLVGGGAGVIALDGLGLELTNGEIAAVGLVAVLAWVYASSEVAEGDD</sequence>
<organism evidence="2 3">
    <name type="scientific">Halorubrum ezzemoulense</name>
    <name type="common">Halorubrum chaoviator</name>
    <dbReference type="NCBI Taxonomy" id="337243"/>
    <lineage>
        <taxon>Archaea</taxon>
        <taxon>Methanobacteriati</taxon>
        <taxon>Methanobacteriota</taxon>
        <taxon>Stenosarchaea group</taxon>
        <taxon>Halobacteria</taxon>
        <taxon>Halobacteriales</taxon>
        <taxon>Haloferacaceae</taxon>
        <taxon>Halorubrum</taxon>
    </lineage>
</organism>
<keyword evidence="1" id="KW-0812">Transmembrane</keyword>
<dbReference type="OrthoDB" id="330473at2157"/>
<keyword evidence="1" id="KW-0472">Membrane</keyword>
<dbReference type="EMBL" id="NHPB01000109">
    <property type="protein sequence ID" value="OYR67378.1"/>
    <property type="molecule type" value="Genomic_DNA"/>
</dbReference>
<name>A0A256JEV6_HALEZ</name>
<proteinExistence type="predicted"/>
<evidence type="ECO:0000313" key="3">
    <source>
        <dbReference type="Proteomes" id="UP000216758"/>
    </source>
</evidence>